<dbReference type="SUPFAM" id="SSF82771">
    <property type="entry name" value="GIY-YIG endonuclease"/>
    <property type="match status" value="1"/>
</dbReference>
<name>A0ABX5PTW6_9FLAO</name>
<dbReference type="InterPro" id="IPR000305">
    <property type="entry name" value="GIY-YIG_endonuc"/>
</dbReference>
<dbReference type="PROSITE" id="PS50164">
    <property type="entry name" value="GIY_YIG"/>
    <property type="match status" value="1"/>
</dbReference>
<evidence type="ECO:0000256" key="1">
    <source>
        <dbReference type="ARBA" id="ARBA00007435"/>
    </source>
</evidence>
<sequence length="122" mass="14759">MLILFQHLLIGDEKIINFKLMAFKSLHLYWIYILTNKKRGVMYVGVTGGIEDRLRRHHLGEGSVFTKKYNANKLVYFEEFQYINDAIAREKQLKNWHREWKINLIEEENPDWNDLSENWNTD</sequence>
<reference evidence="3 4" key="1">
    <citation type="submission" date="2018-06" db="EMBL/GenBank/DDBJ databases">
        <title>Genomic Encyclopedia of Archaeal and Bacterial Type Strains, Phase II (KMG-II): from individual species to whole genera.</title>
        <authorList>
            <person name="Goeker M."/>
        </authorList>
    </citation>
    <scope>NUCLEOTIDE SEQUENCE [LARGE SCALE GENOMIC DNA]</scope>
    <source>
        <strain evidence="3 4">DSM 17205</strain>
    </source>
</reference>
<dbReference type="PANTHER" id="PTHR34477">
    <property type="entry name" value="UPF0213 PROTEIN YHBQ"/>
    <property type="match status" value="1"/>
</dbReference>
<dbReference type="SMART" id="SM00465">
    <property type="entry name" value="GIYc"/>
    <property type="match status" value="1"/>
</dbReference>
<keyword evidence="4" id="KW-1185">Reference proteome</keyword>
<dbReference type="GO" id="GO:0004519">
    <property type="term" value="F:endonuclease activity"/>
    <property type="evidence" value="ECO:0007669"/>
    <property type="project" value="UniProtKB-KW"/>
</dbReference>
<keyword evidence="3" id="KW-0540">Nuclease</keyword>
<proteinExistence type="inferred from homology"/>
<dbReference type="InterPro" id="IPR035901">
    <property type="entry name" value="GIY-YIG_endonuc_sf"/>
</dbReference>
<gene>
    <name evidence="3" type="ORF">LX97_03428</name>
</gene>
<keyword evidence="3" id="KW-0255">Endonuclease</keyword>
<dbReference type="PANTHER" id="PTHR34477:SF5">
    <property type="entry name" value="BSL5627 PROTEIN"/>
    <property type="match status" value="1"/>
</dbReference>
<dbReference type="CDD" id="cd10448">
    <property type="entry name" value="GIY-YIG_unchar_3"/>
    <property type="match status" value="1"/>
</dbReference>
<accession>A0ABX5PTW6</accession>
<evidence type="ECO:0000313" key="4">
    <source>
        <dbReference type="Proteomes" id="UP000248584"/>
    </source>
</evidence>
<keyword evidence="3" id="KW-0378">Hydrolase</keyword>
<dbReference type="InterPro" id="IPR050190">
    <property type="entry name" value="UPF0213_domain"/>
</dbReference>
<dbReference type="EMBL" id="QKZR01000009">
    <property type="protein sequence ID" value="PZX36671.1"/>
    <property type="molecule type" value="Genomic_DNA"/>
</dbReference>
<dbReference type="Proteomes" id="UP000248584">
    <property type="component" value="Unassembled WGS sequence"/>
</dbReference>
<feature type="domain" description="GIY-YIG" evidence="2">
    <location>
        <begin position="27"/>
        <end position="103"/>
    </location>
</feature>
<comment type="caution">
    <text evidence="3">The sequence shown here is derived from an EMBL/GenBank/DDBJ whole genome shotgun (WGS) entry which is preliminary data.</text>
</comment>
<organism evidence="3 4">
    <name type="scientific">Nonlabens dokdonensis</name>
    <dbReference type="NCBI Taxonomy" id="328515"/>
    <lineage>
        <taxon>Bacteria</taxon>
        <taxon>Pseudomonadati</taxon>
        <taxon>Bacteroidota</taxon>
        <taxon>Flavobacteriia</taxon>
        <taxon>Flavobacteriales</taxon>
        <taxon>Flavobacteriaceae</taxon>
        <taxon>Nonlabens</taxon>
    </lineage>
</organism>
<comment type="similarity">
    <text evidence="1">Belongs to the UPF0213 family.</text>
</comment>
<evidence type="ECO:0000313" key="3">
    <source>
        <dbReference type="EMBL" id="PZX36671.1"/>
    </source>
</evidence>
<dbReference type="Gene3D" id="3.40.1440.10">
    <property type="entry name" value="GIY-YIG endonuclease"/>
    <property type="match status" value="1"/>
</dbReference>
<protein>
    <submittedName>
        <fullName evidence="3">Endonuclease</fullName>
    </submittedName>
</protein>
<dbReference type="Pfam" id="PF01541">
    <property type="entry name" value="GIY-YIG"/>
    <property type="match status" value="1"/>
</dbReference>
<evidence type="ECO:0000259" key="2">
    <source>
        <dbReference type="PROSITE" id="PS50164"/>
    </source>
</evidence>